<sequence length="144" mass="16418">MEREFACSEVAMLFVHLSLVADTFRVRMRKKSKKPKVNVSVAIDEVIRPYDYSVPPCHVPTTPNRHVPNGILKCEWLEAETQPSRVASWACEPGIYIEGAFLNFAMDASTRQPFAPLIPSIVRRREHRLIGTDYTDEMDPQAVM</sequence>
<proteinExistence type="predicted"/>
<evidence type="ECO:0000313" key="2">
    <source>
        <dbReference type="Proteomes" id="UP000275846"/>
    </source>
</evidence>
<reference evidence="3" key="1">
    <citation type="submission" date="2016-06" db="UniProtKB">
        <authorList>
            <consortium name="WormBaseParasite"/>
        </authorList>
    </citation>
    <scope>IDENTIFICATION</scope>
</reference>
<evidence type="ECO:0000313" key="3">
    <source>
        <dbReference type="WBParaSite" id="SSLN_0001493701-mRNA-1"/>
    </source>
</evidence>
<dbReference type="AlphaFoldDB" id="A0A183TD47"/>
<name>A0A183TD47_SCHSO</name>
<keyword evidence="2" id="KW-1185">Reference proteome</keyword>
<reference evidence="1 2" key="2">
    <citation type="submission" date="2018-11" db="EMBL/GenBank/DDBJ databases">
        <authorList>
            <consortium name="Pathogen Informatics"/>
        </authorList>
    </citation>
    <scope>NUCLEOTIDE SEQUENCE [LARGE SCALE GENOMIC DNA]</scope>
    <source>
        <strain evidence="1 2">NST_G2</strain>
    </source>
</reference>
<dbReference type="EMBL" id="UYSU01038927">
    <property type="protein sequence ID" value="VDM00781.1"/>
    <property type="molecule type" value="Genomic_DNA"/>
</dbReference>
<protein>
    <submittedName>
        <fullName evidence="3">UBC core domain-containing protein</fullName>
    </submittedName>
</protein>
<evidence type="ECO:0000313" key="1">
    <source>
        <dbReference type="EMBL" id="VDM00781.1"/>
    </source>
</evidence>
<dbReference type="Proteomes" id="UP000275846">
    <property type="component" value="Unassembled WGS sequence"/>
</dbReference>
<dbReference type="WBParaSite" id="SSLN_0001493701-mRNA-1">
    <property type="protein sequence ID" value="SSLN_0001493701-mRNA-1"/>
    <property type="gene ID" value="SSLN_0001493701"/>
</dbReference>
<organism evidence="3">
    <name type="scientific">Schistocephalus solidus</name>
    <name type="common">Tapeworm</name>
    <dbReference type="NCBI Taxonomy" id="70667"/>
    <lineage>
        <taxon>Eukaryota</taxon>
        <taxon>Metazoa</taxon>
        <taxon>Spiralia</taxon>
        <taxon>Lophotrochozoa</taxon>
        <taxon>Platyhelminthes</taxon>
        <taxon>Cestoda</taxon>
        <taxon>Eucestoda</taxon>
        <taxon>Diphyllobothriidea</taxon>
        <taxon>Diphyllobothriidae</taxon>
        <taxon>Schistocephalus</taxon>
    </lineage>
</organism>
<gene>
    <name evidence="1" type="ORF">SSLN_LOCUS14395</name>
</gene>
<accession>A0A183TD47</accession>